<sequence length="1400" mass="160068">MRLLHFSLEGTFCLTDDLNDDLHAIPRYAILSHTWGAANAEVTFDDIQNRAATNKTGYAKLEFCAERARKDGIDHFWIDTCCINKANLSELSEAITSMFRWYRNAAKCYVFLADVSSSKRDVNGETDPTWEKSFHSSRWFTRGWTLQELLAPRIVEFFSRERVLLGRKDTLVQQIHEITGIPTTALHGKSVMSFSIEQRFAWAEKRQTTKAEDKAYCLFGIFNVYLPLIYGEGQENAIGRLKKEIGVTPAQIDEVIQKRYDDGRLNIERLSGKSLPLEYCFINLGIIDHVRDSDTRLVSNESDRYMVPERLSKFSLAARLKVETPSKSHQISLSTLFEPRKQENGTQLRPNRVLIWGRAGMGKTTLCKKIVHEVYKNSLWKDLYDRVIWLPLRRLKRIESRNTVELLQKEFPCTGLGERLPEALDKLVQDNRTLFLLDGLDEVSLTLEQDSPGEFVLHDLVSRSHVIITSRPHSNRILDHKPPDLQLETIGFFSQQIEEYLQQVAAGTNTEEIRSFVRERPLVQSLAAIPIQLDAICSSWNMKSFPRDNATMTTLYLTISQSLWKNSVLRLGKNFDGKPVTRQQLEHWSWQNVKKLIEPEIGFLQELGFRGLCEEVIEFSVEDTDTLETSRQMPGDKIVHLAFLRVSDSSVEANDRTFHFIHLTFQEVFAAQYFVRSWTSNKALPLWVGTVRGRLSNQSTGSVTPEEFVKSRKYVDRYNIFWRFVVGLLLTERDREHLHRFLDTLESEPVDLIGLAHQRLVVYCLHELSADNEELECRIRNLEDRYVRWALCESRLTRNWYQRSGFHSTSLIWEAECSDYVLERLLKHKETEKEVLQVLCRRPNISSKILDTVIQKLSESTSEDVRSYAIQIIGQHCSHNQRGKVLQLFHDTQCLRTTSQEIIRAWRETSKLLEPAIETLLQLLQGPDKNVRYEAARALGQQATLPSTVIEVLVQLLQDPDQPVRYEAARALRQQATLPSTAIEVLVQLLQHLDWRFRYEAVSALRQQATLPSTVIEVLVQLLQDPHQDVRYEAAMALRLQATLPSTAIEALVQLLQDPDQPVRYEAVTALELQTTLPSTAIEVLVQLLQDPDQDVRYKAATALGQQATLPSTTVEVLIQLLQDSHYKVRYIAVRVLKEQTILPSTVIEALVQLLQDPDQPVRYEAVTALGLQTTLPSTAIEALVQLLQDPDQPVRYEAARALRQQATLPSTAIEVLVQLLQDPHQDVRYEAARALRLQATLPSTAIEALVQLLQDPDQDVRCEAATALGQQTTLPSTAIEVLVQLLQDLDSPAYEETIKLIIDRQEIVSLVPTFGSSVLQHFVKHWFSTSSVICFIEKGCFCIRASGYFQRIPLLQHQLELFRAEWRKARDDLGLLSLMPAFFDINGSANTISHARLGP</sequence>
<evidence type="ECO:0000313" key="2">
    <source>
        <dbReference type="Proteomes" id="UP001172386"/>
    </source>
</evidence>
<protein>
    <submittedName>
        <fullName evidence="1">Uncharacterized protein</fullName>
    </submittedName>
</protein>
<name>A0ACC3AK86_9EURO</name>
<reference evidence="1" key="1">
    <citation type="submission" date="2022-10" db="EMBL/GenBank/DDBJ databases">
        <title>Culturing micro-colonial fungi from biological soil crusts in the Mojave desert and describing Neophaeococcomyces mojavensis, and introducing the new genera and species Taxawa tesnikishii.</title>
        <authorList>
            <person name="Kurbessoian T."/>
            <person name="Stajich J.E."/>
        </authorList>
    </citation>
    <scope>NUCLEOTIDE SEQUENCE</scope>
    <source>
        <strain evidence="1">JES_112</strain>
    </source>
</reference>
<evidence type="ECO:0000313" key="1">
    <source>
        <dbReference type="EMBL" id="KAJ9664372.1"/>
    </source>
</evidence>
<comment type="caution">
    <text evidence="1">The sequence shown here is derived from an EMBL/GenBank/DDBJ whole genome shotgun (WGS) entry which is preliminary data.</text>
</comment>
<gene>
    <name evidence="1" type="ORF">H2198_000301</name>
</gene>
<organism evidence="1 2">
    <name type="scientific">Neophaeococcomyces mojaviensis</name>
    <dbReference type="NCBI Taxonomy" id="3383035"/>
    <lineage>
        <taxon>Eukaryota</taxon>
        <taxon>Fungi</taxon>
        <taxon>Dikarya</taxon>
        <taxon>Ascomycota</taxon>
        <taxon>Pezizomycotina</taxon>
        <taxon>Eurotiomycetes</taxon>
        <taxon>Chaetothyriomycetidae</taxon>
        <taxon>Chaetothyriales</taxon>
        <taxon>Chaetothyriales incertae sedis</taxon>
        <taxon>Neophaeococcomyces</taxon>
    </lineage>
</organism>
<proteinExistence type="predicted"/>
<accession>A0ACC3AK86</accession>
<dbReference type="Proteomes" id="UP001172386">
    <property type="component" value="Unassembled WGS sequence"/>
</dbReference>
<keyword evidence="2" id="KW-1185">Reference proteome</keyword>
<dbReference type="EMBL" id="JAPDRQ010000003">
    <property type="protein sequence ID" value="KAJ9664372.1"/>
    <property type="molecule type" value="Genomic_DNA"/>
</dbReference>